<dbReference type="RefSeq" id="WP_008276538.1">
    <property type="nucleotide sequence ID" value="NZ_AAXW01000026.1"/>
</dbReference>
<gene>
    <name evidence="1" type="ORF">CY0110_04703</name>
</gene>
<protein>
    <submittedName>
        <fullName evidence="1">Uncharacterized protein</fullName>
    </submittedName>
</protein>
<dbReference type="eggNOG" id="ENOG5033J2M">
    <property type="taxonomic scope" value="Bacteria"/>
</dbReference>
<reference evidence="1 2" key="1">
    <citation type="submission" date="2007-03" db="EMBL/GenBank/DDBJ databases">
        <authorList>
            <person name="Stal L."/>
            <person name="Ferriera S."/>
            <person name="Johnson J."/>
            <person name="Kravitz S."/>
            <person name="Beeson K."/>
            <person name="Sutton G."/>
            <person name="Rogers Y.-H."/>
            <person name="Friedman R."/>
            <person name="Frazier M."/>
            <person name="Venter J.C."/>
        </authorList>
    </citation>
    <scope>NUCLEOTIDE SEQUENCE [LARGE SCALE GENOMIC DNA]</scope>
    <source>
        <strain evidence="1 2">CCY0110</strain>
    </source>
</reference>
<dbReference type="Pfam" id="PF21826">
    <property type="entry name" value="DUF6887"/>
    <property type="match status" value="1"/>
</dbReference>
<comment type="caution">
    <text evidence="1">The sequence shown here is derived from an EMBL/GenBank/DDBJ whole genome shotgun (WGS) entry which is preliminary data.</text>
</comment>
<dbReference type="Proteomes" id="UP000003781">
    <property type="component" value="Unassembled WGS sequence"/>
</dbReference>
<evidence type="ECO:0000313" key="2">
    <source>
        <dbReference type="Proteomes" id="UP000003781"/>
    </source>
</evidence>
<sequence length="65" mass="7723">MTSKFNNMSRQELRTYMLENREDEEAFQVYLDRVMAQPGEIYPAPKTIEDVHNFPKALDKNNDNQ</sequence>
<evidence type="ECO:0000313" key="1">
    <source>
        <dbReference type="EMBL" id="EAZ90337.1"/>
    </source>
</evidence>
<dbReference type="InterPro" id="IPR054053">
    <property type="entry name" value="DUF6887"/>
</dbReference>
<organism evidence="1 2">
    <name type="scientific">Crocosphaera chwakensis CCY0110</name>
    <dbReference type="NCBI Taxonomy" id="391612"/>
    <lineage>
        <taxon>Bacteria</taxon>
        <taxon>Bacillati</taxon>
        <taxon>Cyanobacteriota</taxon>
        <taxon>Cyanophyceae</taxon>
        <taxon>Oscillatoriophycideae</taxon>
        <taxon>Chroococcales</taxon>
        <taxon>Aphanothecaceae</taxon>
        <taxon>Crocosphaera</taxon>
        <taxon>Crocosphaera chwakensis</taxon>
    </lineage>
</organism>
<name>A3IT33_9CHRO</name>
<dbReference type="AlphaFoldDB" id="A3IT33"/>
<accession>A3IT33</accession>
<dbReference type="EMBL" id="AAXW01000026">
    <property type="protein sequence ID" value="EAZ90337.1"/>
    <property type="molecule type" value="Genomic_DNA"/>
</dbReference>
<keyword evidence="2" id="KW-1185">Reference proteome</keyword>
<proteinExistence type="predicted"/>